<proteinExistence type="predicted"/>
<dbReference type="Proteomes" id="UP000778951">
    <property type="component" value="Unassembled WGS sequence"/>
</dbReference>
<sequence>MHFDILLYFPHWDAFKEVLPKERHIVGKQGTYTIKQDNSNPRHHLARFTRRTKVVSKTPEMINLSLKLSIGLMRVNQFKRMQDIALDIFR</sequence>
<dbReference type="GO" id="GO:0006313">
    <property type="term" value="P:DNA transposition"/>
    <property type="evidence" value="ECO:0007669"/>
    <property type="project" value="InterPro"/>
</dbReference>
<dbReference type="RefSeq" id="WP_167695746.1">
    <property type="nucleotide sequence ID" value="NZ_CP118181.1"/>
</dbReference>
<dbReference type="Pfam" id="PF03400">
    <property type="entry name" value="DDE_Tnp_IS1"/>
    <property type="match status" value="1"/>
</dbReference>
<gene>
    <name evidence="1" type="ORF">HCT48_05470</name>
</gene>
<evidence type="ECO:0000313" key="1">
    <source>
        <dbReference type="EMBL" id="NIZ69661.1"/>
    </source>
</evidence>
<name>A0A968GH02_9SPIO</name>
<dbReference type="GO" id="GO:0003677">
    <property type="term" value="F:DNA binding"/>
    <property type="evidence" value="ECO:0007669"/>
    <property type="project" value="InterPro"/>
</dbReference>
<dbReference type="EMBL" id="JAATLM010000001">
    <property type="protein sequence ID" value="NIZ69661.1"/>
    <property type="molecule type" value="Genomic_DNA"/>
</dbReference>
<keyword evidence="2" id="KW-1185">Reference proteome</keyword>
<accession>A0A968GH02</accession>
<protein>
    <submittedName>
        <fullName evidence="1">IS1 family transposase</fullName>
    </submittedName>
</protein>
<organism evidence="1 2">
    <name type="scientific">Entomospira culicis</name>
    <dbReference type="NCBI Taxonomy" id="2719989"/>
    <lineage>
        <taxon>Bacteria</taxon>
        <taxon>Pseudomonadati</taxon>
        <taxon>Spirochaetota</taxon>
        <taxon>Spirochaetia</taxon>
        <taxon>Spirochaetales</taxon>
        <taxon>Spirochaetaceae</taxon>
        <taxon>Entomospira</taxon>
    </lineage>
</organism>
<dbReference type="GO" id="GO:0004803">
    <property type="term" value="F:transposase activity"/>
    <property type="evidence" value="ECO:0007669"/>
    <property type="project" value="InterPro"/>
</dbReference>
<evidence type="ECO:0000313" key="2">
    <source>
        <dbReference type="Proteomes" id="UP000778951"/>
    </source>
</evidence>
<dbReference type="InterPro" id="IPR005063">
    <property type="entry name" value="Transposase_27"/>
</dbReference>
<comment type="caution">
    <text evidence="1">The sequence shown here is derived from an EMBL/GenBank/DDBJ whole genome shotgun (WGS) entry which is preliminary data.</text>
</comment>
<dbReference type="AlphaFoldDB" id="A0A968GH02"/>
<reference evidence="1" key="1">
    <citation type="submission" date="2020-03" db="EMBL/GenBank/DDBJ databases">
        <title>Spirochaetal bacteria isolated from arthropods constitute a novel genus Entomospira genus novum within the order Spirochaetales.</title>
        <authorList>
            <person name="Grana-Miraglia L."/>
            <person name="Sikutova S."/>
            <person name="Fingerle V."/>
            <person name="Sing A."/>
            <person name="Castillo-Ramirez S."/>
            <person name="Margos G."/>
            <person name="Rudolf I."/>
        </authorList>
    </citation>
    <scope>NUCLEOTIDE SEQUENCE</scope>
    <source>
        <strain evidence="1">BR149</strain>
    </source>
</reference>